<dbReference type="GO" id="GO:0003677">
    <property type="term" value="F:DNA binding"/>
    <property type="evidence" value="ECO:0007669"/>
    <property type="project" value="InterPro"/>
</dbReference>
<dbReference type="AlphaFoldDB" id="A0A285SBY9"/>
<keyword evidence="8" id="KW-1185">Reference proteome</keyword>
<dbReference type="OrthoDB" id="9803470at2"/>
<evidence type="ECO:0000256" key="2">
    <source>
        <dbReference type="ARBA" id="ARBA00023015"/>
    </source>
</evidence>
<dbReference type="NCBIfam" id="TIGR02937">
    <property type="entry name" value="sigma70-ECF"/>
    <property type="match status" value="1"/>
</dbReference>
<dbReference type="PANTHER" id="PTHR43133:SF62">
    <property type="entry name" value="RNA POLYMERASE SIGMA FACTOR SIGZ"/>
    <property type="match status" value="1"/>
</dbReference>
<proteinExistence type="inferred from homology"/>
<keyword evidence="3" id="KW-0731">Sigma factor</keyword>
<dbReference type="Pfam" id="PF08281">
    <property type="entry name" value="Sigma70_r4_2"/>
    <property type="match status" value="1"/>
</dbReference>
<dbReference type="GO" id="GO:0016987">
    <property type="term" value="F:sigma factor activity"/>
    <property type="evidence" value="ECO:0007669"/>
    <property type="project" value="UniProtKB-KW"/>
</dbReference>
<evidence type="ECO:0000313" key="8">
    <source>
        <dbReference type="Proteomes" id="UP000219111"/>
    </source>
</evidence>
<keyword evidence="4" id="KW-0804">Transcription</keyword>
<evidence type="ECO:0000259" key="5">
    <source>
        <dbReference type="Pfam" id="PF04542"/>
    </source>
</evidence>
<dbReference type="Gene3D" id="1.10.10.10">
    <property type="entry name" value="Winged helix-like DNA-binding domain superfamily/Winged helix DNA-binding domain"/>
    <property type="match status" value="1"/>
</dbReference>
<comment type="similarity">
    <text evidence="1">Belongs to the sigma-70 factor family. ECF subfamily.</text>
</comment>
<dbReference type="Pfam" id="PF04542">
    <property type="entry name" value="Sigma70_r2"/>
    <property type="match status" value="1"/>
</dbReference>
<dbReference type="InterPro" id="IPR013249">
    <property type="entry name" value="RNA_pol_sigma70_r4_t2"/>
</dbReference>
<dbReference type="InterPro" id="IPR007627">
    <property type="entry name" value="RNA_pol_sigma70_r2"/>
</dbReference>
<dbReference type="SUPFAM" id="SSF88659">
    <property type="entry name" value="Sigma3 and sigma4 domains of RNA polymerase sigma factors"/>
    <property type="match status" value="1"/>
</dbReference>
<sequence>MAKGAQSQGEALAALLARVALRDRVAFSTLYSAQGAKLFAICLRLLKDRREAEDALQDVFVKIWINADRYAPDVASPSAWLNAVARNLCIDRLRARRGDAADVEVLEALPSLAPGPEAEAIRASDGRRIAACMEGLAPERAEAVRRAYVEGESYLELAERFEVPLNTMRSWLRRSLISLRECLGDA</sequence>
<evidence type="ECO:0000256" key="3">
    <source>
        <dbReference type="ARBA" id="ARBA00023082"/>
    </source>
</evidence>
<dbReference type="RefSeq" id="WP_097069517.1">
    <property type="nucleotide sequence ID" value="NZ_OBMT01000003.1"/>
</dbReference>
<dbReference type="InterPro" id="IPR013324">
    <property type="entry name" value="RNA_pol_sigma_r3/r4-like"/>
</dbReference>
<dbReference type="EMBL" id="OBMT01000003">
    <property type="protein sequence ID" value="SOC03270.1"/>
    <property type="molecule type" value="Genomic_DNA"/>
</dbReference>
<dbReference type="InterPro" id="IPR036388">
    <property type="entry name" value="WH-like_DNA-bd_sf"/>
</dbReference>
<evidence type="ECO:0000256" key="4">
    <source>
        <dbReference type="ARBA" id="ARBA00023163"/>
    </source>
</evidence>
<name>A0A285SBY9_9RHOB</name>
<organism evidence="7 8">
    <name type="scientific">Rhodobacter maris</name>
    <dbReference type="NCBI Taxonomy" id="446682"/>
    <lineage>
        <taxon>Bacteria</taxon>
        <taxon>Pseudomonadati</taxon>
        <taxon>Pseudomonadota</taxon>
        <taxon>Alphaproteobacteria</taxon>
        <taxon>Rhodobacterales</taxon>
        <taxon>Rhodobacter group</taxon>
        <taxon>Rhodobacter</taxon>
    </lineage>
</organism>
<reference evidence="8" key="1">
    <citation type="submission" date="2017-08" db="EMBL/GenBank/DDBJ databases">
        <authorList>
            <person name="Varghese N."/>
            <person name="Submissions S."/>
        </authorList>
    </citation>
    <scope>NUCLEOTIDE SEQUENCE [LARGE SCALE GENOMIC DNA]</scope>
    <source>
        <strain evidence="8">JA276</strain>
    </source>
</reference>
<feature type="domain" description="RNA polymerase sigma-70 region 2" evidence="5">
    <location>
        <begin position="30"/>
        <end position="97"/>
    </location>
</feature>
<feature type="domain" description="RNA polymerase sigma factor 70 region 4 type 2" evidence="6">
    <location>
        <begin position="127"/>
        <end position="176"/>
    </location>
</feature>
<dbReference type="InterPro" id="IPR013325">
    <property type="entry name" value="RNA_pol_sigma_r2"/>
</dbReference>
<dbReference type="InterPro" id="IPR039425">
    <property type="entry name" value="RNA_pol_sigma-70-like"/>
</dbReference>
<gene>
    <name evidence="7" type="ORF">SAMN05877831_103320</name>
</gene>
<dbReference type="Gene3D" id="1.10.1740.10">
    <property type="match status" value="1"/>
</dbReference>
<dbReference type="InterPro" id="IPR014284">
    <property type="entry name" value="RNA_pol_sigma-70_dom"/>
</dbReference>
<dbReference type="GO" id="GO:0006352">
    <property type="term" value="P:DNA-templated transcription initiation"/>
    <property type="evidence" value="ECO:0007669"/>
    <property type="project" value="InterPro"/>
</dbReference>
<dbReference type="SUPFAM" id="SSF88946">
    <property type="entry name" value="Sigma2 domain of RNA polymerase sigma factors"/>
    <property type="match status" value="1"/>
</dbReference>
<keyword evidence="2" id="KW-0805">Transcription regulation</keyword>
<evidence type="ECO:0000313" key="7">
    <source>
        <dbReference type="EMBL" id="SOC03270.1"/>
    </source>
</evidence>
<dbReference type="Proteomes" id="UP000219111">
    <property type="component" value="Unassembled WGS sequence"/>
</dbReference>
<evidence type="ECO:0000256" key="1">
    <source>
        <dbReference type="ARBA" id="ARBA00010641"/>
    </source>
</evidence>
<dbReference type="PANTHER" id="PTHR43133">
    <property type="entry name" value="RNA POLYMERASE ECF-TYPE SIGMA FACTO"/>
    <property type="match status" value="1"/>
</dbReference>
<evidence type="ECO:0000259" key="6">
    <source>
        <dbReference type="Pfam" id="PF08281"/>
    </source>
</evidence>
<protein>
    <submittedName>
        <fullName evidence="7">RNA polymerase sigma-70 factor</fullName>
    </submittedName>
</protein>
<accession>A0A285SBY9</accession>